<reference evidence="2" key="1">
    <citation type="submission" date="2015-09" db="EMBL/GenBank/DDBJ databases">
        <title>Scylla olivacea transcriptome.</title>
        <authorList>
            <person name="Ikhwanuddin M."/>
        </authorList>
    </citation>
    <scope>NUCLEOTIDE SEQUENCE</scope>
</reference>
<name>A0A0P4W3J6_SCYOL</name>
<protein>
    <submittedName>
        <fullName evidence="2">Uncharacterized protein</fullName>
    </submittedName>
</protein>
<dbReference type="PANTHER" id="PTHR21398:SF6">
    <property type="entry name" value="AGAP007094-PA"/>
    <property type="match status" value="1"/>
</dbReference>
<feature type="signal peptide" evidence="1">
    <location>
        <begin position="1"/>
        <end position="19"/>
    </location>
</feature>
<evidence type="ECO:0000313" key="2">
    <source>
        <dbReference type="EMBL" id="JAI57742.1"/>
    </source>
</evidence>
<dbReference type="InterPro" id="IPR006631">
    <property type="entry name" value="DM4_12"/>
</dbReference>
<feature type="chain" id="PRO_5006070226" evidence="1">
    <location>
        <begin position="20"/>
        <end position="223"/>
    </location>
</feature>
<accession>A0A0P4W3J6</accession>
<dbReference type="Pfam" id="PF07841">
    <property type="entry name" value="DM4_12"/>
    <property type="match status" value="1"/>
</dbReference>
<dbReference type="SMART" id="SM00718">
    <property type="entry name" value="DM4_12"/>
    <property type="match status" value="1"/>
</dbReference>
<dbReference type="AlphaFoldDB" id="A0A0P4W3J6"/>
<dbReference type="EMBL" id="GDRN01105393">
    <property type="protein sequence ID" value="JAI57742.1"/>
    <property type="molecule type" value="Transcribed_RNA"/>
</dbReference>
<sequence length="223" mass="24163">MRLFTSVAVMVVVLAGTEGKESLAVGSPGASSVGVALGDDLGMPEWLQNIPAESKIAKYRKRRFINFPTGSKLELELVLTVPTEGLGDSGSIVVENDLVFSLPNASQVQYYTGRSLGPGQQRLDLFSRVEEFLKGWGFDGHVCTLKAICDVAELPFDHGLLGEVVNLVLRATGTSHNEIDSEEVPEDEYSLAYYYGRHHGSCSSLYPECPISVTNIVSQVIPI</sequence>
<organism evidence="2">
    <name type="scientific">Scylla olivacea</name>
    <name type="common">Orange mud crab</name>
    <name type="synonym">Cancer olivacea</name>
    <dbReference type="NCBI Taxonomy" id="85551"/>
    <lineage>
        <taxon>Eukaryota</taxon>
        <taxon>Metazoa</taxon>
        <taxon>Ecdysozoa</taxon>
        <taxon>Arthropoda</taxon>
        <taxon>Crustacea</taxon>
        <taxon>Multicrustacea</taxon>
        <taxon>Malacostraca</taxon>
        <taxon>Eumalacostraca</taxon>
        <taxon>Eucarida</taxon>
        <taxon>Decapoda</taxon>
        <taxon>Pleocyemata</taxon>
        <taxon>Brachyura</taxon>
        <taxon>Eubrachyura</taxon>
        <taxon>Portunoidea</taxon>
        <taxon>Portunidae</taxon>
        <taxon>Portuninae</taxon>
        <taxon>Scylla</taxon>
    </lineage>
</organism>
<keyword evidence="1" id="KW-0732">Signal</keyword>
<dbReference type="PANTHER" id="PTHR21398">
    <property type="entry name" value="AGAP007094-PA"/>
    <property type="match status" value="1"/>
</dbReference>
<evidence type="ECO:0000256" key="1">
    <source>
        <dbReference type="SAM" id="SignalP"/>
    </source>
</evidence>
<proteinExistence type="predicted"/>